<sequence length="53" mass="5874">MLTDDHDLLRVMREEVNSTTNQLLSEEVITYINPVKVIVGIGSIIGGLIYGKD</sequence>
<proteinExistence type="predicted"/>
<evidence type="ECO:0000313" key="2">
    <source>
        <dbReference type="EMBL" id="MBD7895704.1"/>
    </source>
</evidence>
<keyword evidence="1" id="KW-0472">Membrane</keyword>
<evidence type="ECO:0000313" key="3">
    <source>
        <dbReference type="Proteomes" id="UP000616837"/>
    </source>
</evidence>
<keyword evidence="3" id="KW-1185">Reference proteome</keyword>
<dbReference type="EMBL" id="JACSQW010000029">
    <property type="protein sequence ID" value="MBD7895704.1"/>
    <property type="molecule type" value="Genomic_DNA"/>
</dbReference>
<feature type="transmembrane region" description="Helical" evidence="1">
    <location>
        <begin position="28"/>
        <end position="50"/>
    </location>
</feature>
<keyword evidence="1" id="KW-1133">Transmembrane helix</keyword>
<evidence type="ECO:0000256" key="1">
    <source>
        <dbReference type="SAM" id="Phobius"/>
    </source>
</evidence>
<comment type="caution">
    <text evidence="2">The sequence shown here is derived from an EMBL/GenBank/DDBJ whole genome shotgun (WGS) entry which is preliminary data.</text>
</comment>
<organism evidence="2 3">
    <name type="scientific">Limosilactobacillus avistercoris</name>
    <dbReference type="NCBI Taxonomy" id="2762243"/>
    <lineage>
        <taxon>Bacteria</taxon>
        <taxon>Bacillati</taxon>
        <taxon>Bacillota</taxon>
        <taxon>Bacilli</taxon>
        <taxon>Lactobacillales</taxon>
        <taxon>Lactobacillaceae</taxon>
        <taxon>Limosilactobacillus</taxon>
    </lineage>
</organism>
<keyword evidence="1" id="KW-0812">Transmembrane</keyword>
<protein>
    <submittedName>
        <fullName evidence="2">Uncharacterized protein</fullName>
    </submittedName>
</protein>
<dbReference type="Proteomes" id="UP000616837">
    <property type="component" value="Unassembled WGS sequence"/>
</dbReference>
<accession>A0ABR8PEI3</accession>
<name>A0ABR8PEI3_9LACO</name>
<dbReference type="RefSeq" id="WP_191685024.1">
    <property type="nucleotide sequence ID" value="NZ_JACSQW010000029.1"/>
</dbReference>
<gene>
    <name evidence="2" type="ORF">H9564_08415</name>
</gene>
<reference evidence="2 3" key="1">
    <citation type="submission" date="2020-08" db="EMBL/GenBank/DDBJ databases">
        <title>A Genomic Blueprint of the Chicken Gut Microbiome.</title>
        <authorList>
            <person name="Gilroy R."/>
            <person name="Ravi A."/>
            <person name="Getino M."/>
            <person name="Pursley I."/>
            <person name="Horton D.L."/>
            <person name="Alikhan N.-F."/>
            <person name="Baker D."/>
            <person name="Gharbi K."/>
            <person name="Hall N."/>
            <person name="Watson M."/>
            <person name="Adriaenssens E.M."/>
            <person name="Foster-Nyarko E."/>
            <person name="Jarju S."/>
            <person name="Secka A."/>
            <person name="Antonio M."/>
            <person name="Oren A."/>
            <person name="Chaudhuri R."/>
            <person name="La Ragione R.M."/>
            <person name="Hildebrand F."/>
            <person name="Pallen M.J."/>
        </authorList>
    </citation>
    <scope>NUCLEOTIDE SEQUENCE [LARGE SCALE GENOMIC DNA]</scope>
    <source>
        <strain evidence="2 3">Sa3CUN2</strain>
    </source>
</reference>